<dbReference type="NCBIfam" id="NF033857">
    <property type="entry name" value="BPSL0067_fam"/>
    <property type="match status" value="1"/>
</dbReference>
<proteinExistence type="predicted"/>
<name>A0A845G2B2_9BURK</name>
<dbReference type="Proteomes" id="UP000470302">
    <property type="component" value="Unassembled WGS sequence"/>
</dbReference>
<dbReference type="AlphaFoldDB" id="A0A845G2B2"/>
<reference evidence="1 2" key="1">
    <citation type="submission" date="2020-01" db="EMBL/GenBank/DDBJ databases">
        <title>Novel species isolated from a subtropical stream in China.</title>
        <authorList>
            <person name="Lu H."/>
        </authorList>
    </citation>
    <scope>NUCLEOTIDE SEQUENCE [LARGE SCALE GENOMIC DNA]</scope>
    <source>
        <strain evidence="1 2">FT82W</strain>
    </source>
</reference>
<comment type="caution">
    <text evidence="1">The sequence shown here is derived from an EMBL/GenBank/DDBJ whole genome shotgun (WGS) entry which is preliminary data.</text>
</comment>
<sequence>MNFVYSKVASLDGKPKVGTKDCVALVQHYAHAPNHLAWRPGEKVLDNKTIRPGTAIATFENGRYPSRPKGNHAALYLRPGPSGDGFWVIDQWKDDTTKKTISSRYIPSRHQPQHKDGTWYRASDNADAFYVIETR</sequence>
<dbReference type="InterPro" id="IPR047746">
    <property type="entry name" value="Dae2/Tae2-like"/>
</dbReference>
<evidence type="ECO:0000313" key="2">
    <source>
        <dbReference type="Proteomes" id="UP000470302"/>
    </source>
</evidence>
<evidence type="ECO:0000313" key="1">
    <source>
        <dbReference type="EMBL" id="MYM87981.1"/>
    </source>
</evidence>
<organism evidence="1 2">
    <name type="scientific">Duganella vulcania</name>
    <dbReference type="NCBI Taxonomy" id="2692166"/>
    <lineage>
        <taxon>Bacteria</taxon>
        <taxon>Pseudomonadati</taxon>
        <taxon>Pseudomonadota</taxon>
        <taxon>Betaproteobacteria</taxon>
        <taxon>Burkholderiales</taxon>
        <taxon>Oxalobacteraceae</taxon>
        <taxon>Telluria group</taxon>
        <taxon>Duganella</taxon>
    </lineage>
</organism>
<dbReference type="EMBL" id="WWCW01000035">
    <property type="protein sequence ID" value="MYM87981.1"/>
    <property type="molecule type" value="Genomic_DNA"/>
</dbReference>
<accession>A0A845G2B2</accession>
<protein>
    <submittedName>
        <fullName evidence="1">BPSL0067 family protein</fullName>
    </submittedName>
</protein>
<gene>
    <name evidence="1" type="ORF">GTP91_12430</name>
</gene>